<keyword evidence="1" id="KW-0378">Hydrolase</keyword>
<dbReference type="GO" id="GO:0016787">
    <property type="term" value="F:hydrolase activity"/>
    <property type="evidence" value="ECO:0007669"/>
    <property type="project" value="UniProtKB-KW"/>
</dbReference>
<dbReference type="EMBL" id="JAOXML010000006">
    <property type="protein sequence ID" value="MCV4377043.1"/>
    <property type="molecule type" value="Genomic_DNA"/>
</dbReference>
<comment type="caution">
    <text evidence="1">The sequence shown here is derived from an EMBL/GenBank/DDBJ whole genome shotgun (WGS) entry which is preliminary data.</text>
</comment>
<evidence type="ECO:0000313" key="1">
    <source>
        <dbReference type="EMBL" id="MCV4377043.1"/>
    </source>
</evidence>
<organism evidence="1 2">
    <name type="scientific">Pseudomonas capsici</name>
    <dbReference type="NCBI Taxonomy" id="2810614"/>
    <lineage>
        <taxon>Bacteria</taxon>
        <taxon>Pseudomonadati</taxon>
        <taxon>Pseudomonadota</taxon>
        <taxon>Gammaproteobacteria</taxon>
        <taxon>Pseudomonadales</taxon>
        <taxon>Pseudomonadaceae</taxon>
        <taxon>Pseudomonas</taxon>
    </lineage>
</organism>
<dbReference type="SUPFAM" id="SSF53474">
    <property type="entry name" value="alpha/beta-Hydrolases"/>
    <property type="match status" value="1"/>
</dbReference>
<reference evidence="1 2" key="1">
    <citation type="submission" date="2022-10" db="EMBL/GenBank/DDBJ databases">
        <title>Characterization of Pseudomonas capsici strains from pepper and tomato in Georgia.</title>
        <authorList>
            <person name="Zhao M."/>
            <person name="Dutta B."/>
        </authorList>
    </citation>
    <scope>NUCLEOTIDE SEQUENCE [LARGE SCALE GENOMIC DNA]</scope>
    <source>
        <strain evidence="1 2">Pc20-5</strain>
    </source>
</reference>
<proteinExistence type="predicted"/>
<gene>
    <name evidence="1" type="ORF">OH718_10595</name>
</gene>
<dbReference type="InterPro" id="IPR029058">
    <property type="entry name" value="AB_hydrolase_fold"/>
</dbReference>
<keyword evidence="2" id="KW-1185">Reference proteome</keyword>
<dbReference type="RefSeq" id="WP_263943155.1">
    <property type="nucleotide sequence ID" value="NZ_JAOXMH010000008.1"/>
</dbReference>
<name>A0ABT3BW12_9PSED</name>
<dbReference type="Proteomes" id="UP001207294">
    <property type="component" value="Unassembled WGS sequence"/>
</dbReference>
<evidence type="ECO:0000313" key="2">
    <source>
        <dbReference type="Proteomes" id="UP001207294"/>
    </source>
</evidence>
<dbReference type="Gene3D" id="3.40.50.1820">
    <property type="entry name" value="alpha/beta hydrolase"/>
    <property type="match status" value="1"/>
</dbReference>
<accession>A0ABT3BW12</accession>
<protein>
    <submittedName>
        <fullName evidence="1">Alpha/beta hydrolase</fullName>
    </submittedName>
</protein>
<sequence length="248" mass="26686">MAAEQQAEKIVLSNGKTACVAKTHTLTPVNDAVVTTVPVAEKKAVVFFIGGAADQESYYFQGANRNVDYARAFLDDKIGTNKTLLAKTSIVSKSYNTAKGTGDIQTHFIDNIPNKSCPIYIVGHSLGGWNGAHLSRILSEAGYIVKFLVTLDPVGQGFLVWLGSDIYLSEPSPVAETWINILADSKNPDSSDSVADFGERWIICAGPTTNKTANIHHASADRMFIEPVQGTKSACDLIFESINGIFGQ</sequence>